<keyword evidence="2" id="KW-1185">Reference proteome</keyword>
<evidence type="ECO:0000313" key="1">
    <source>
        <dbReference type="EMBL" id="AFY85223.1"/>
    </source>
</evidence>
<dbReference type="OrthoDB" id="8527231at2"/>
<reference evidence="1 2" key="1">
    <citation type="submission" date="2012-06" db="EMBL/GenBank/DDBJ databases">
        <title>Finished chromosome of genome of Oscillatoria acuminata PCC 6304.</title>
        <authorList>
            <consortium name="US DOE Joint Genome Institute"/>
            <person name="Gugger M."/>
            <person name="Coursin T."/>
            <person name="Rippka R."/>
            <person name="Tandeau De Marsac N."/>
            <person name="Huntemann M."/>
            <person name="Wei C.-L."/>
            <person name="Han J."/>
            <person name="Detter J.C."/>
            <person name="Han C."/>
            <person name="Tapia R."/>
            <person name="Davenport K."/>
            <person name="Daligault H."/>
            <person name="Erkkila T."/>
            <person name="Gu W."/>
            <person name="Munk A.C.C."/>
            <person name="Teshima H."/>
            <person name="Xu Y."/>
            <person name="Chain P."/>
            <person name="Chen A."/>
            <person name="Krypides N."/>
            <person name="Mavromatis K."/>
            <person name="Markowitz V."/>
            <person name="Szeto E."/>
            <person name="Ivanova N."/>
            <person name="Mikhailova N."/>
            <person name="Ovchinnikova G."/>
            <person name="Pagani I."/>
            <person name="Pati A."/>
            <person name="Goodwin L."/>
            <person name="Peters L."/>
            <person name="Pitluck S."/>
            <person name="Woyke T."/>
            <person name="Kerfeld C."/>
        </authorList>
    </citation>
    <scope>NUCLEOTIDE SEQUENCE [LARGE SCALE GENOMIC DNA]</scope>
    <source>
        <strain evidence="1 2">PCC 6304</strain>
    </source>
</reference>
<dbReference type="KEGG" id="oac:Oscil6304_5749"/>
<dbReference type="EMBL" id="CP003607">
    <property type="protein sequence ID" value="AFY85223.1"/>
    <property type="molecule type" value="Genomic_DNA"/>
</dbReference>
<dbReference type="AlphaFoldDB" id="K9TS30"/>
<proteinExistence type="predicted"/>
<dbReference type="Proteomes" id="UP000010367">
    <property type="component" value="Chromosome"/>
</dbReference>
<dbReference type="HOGENOM" id="CLU_2480346_0_0_3"/>
<accession>K9TS30</accession>
<gene>
    <name evidence="1" type="ORF">Oscil6304_5749</name>
</gene>
<organism evidence="1 2">
    <name type="scientific">Oscillatoria acuminata PCC 6304</name>
    <dbReference type="NCBI Taxonomy" id="56110"/>
    <lineage>
        <taxon>Bacteria</taxon>
        <taxon>Bacillati</taxon>
        <taxon>Cyanobacteriota</taxon>
        <taxon>Cyanophyceae</taxon>
        <taxon>Oscillatoriophycideae</taxon>
        <taxon>Oscillatoriales</taxon>
        <taxon>Oscillatoriaceae</taxon>
        <taxon>Oscillatoria</taxon>
    </lineage>
</organism>
<name>K9TS30_9CYAN</name>
<evidence type="ECO:0000313" key="2">
    <source>
        <dbReference type="Proteomes" id="UP000010367"/>
    </source>
</evidence>
<dbReference type="RefSeq" id="WP_015151829.1">
    <property type="nucleotide sequence ID" value="NC_019693.1"/>
</dbReference>
<sequence>MTPREQLIQEILLAPDSLVNLLLQLIPPLRSDPTHLTPQLQELLTPTDHTAPDPSPSAFDLARDLAGCLNGPPDLSTNPQHFEDFGK</sequence>
<protein>
    <submittedName>
        <fullName evidence="1">Uncharacterized protein</fullName>
    </submittedName>
</protein>
<dbReference type="InParanoid" id="K9TS30"/>